<comment type="caution">
    <text evidence="1">The sequence shown here is derived from an EMBL/GenBank/DDBJ whole genome shotgun (WGS) entry which is preliminary data.</text>
</comment>
<proteinExistence type="predicted"/>
<protein>
    <submittedName>
        <fullName evidence="1">Uncharacterized protein</fullName>
    </submittedName>
</protein>
<reference evidence="1 2" key="1">
    <citation type="submission" date="2024-07" db="EMBL/GenBank/DDBJ databases">
        <title>Genomic Encyclopedia of Type Strains, Phase V (KMG-V): Genome sequencing to study the core and pangenomes of soil and plant-associated prokaryotes.</title>
        <authorList>
            <person name="Whitman W."/>
        </authorList>
    </citation>
    <scope>NUCLEOTIDE SEQUENCE [LARGE SCALE GENOMIC DNA]</scope>
    <source>
        <strain evidence="1 2">USDA 415</strain>
    </source>
</reference>
<organism evidence="1 2">
    <name type="scientific">Bradyrhizobium elkanii</name>
    <dbReference type="NCBI Taxonomy" id="29448"/>
    <lineage>
        <taxon>Bacteria</taxon>
        <taxon>Pseudomonadati</taxon>
        <taxon>Pseudomonadota</taxon>
        <taxon>Alphaproteobacteria</taxon>
        <taxon>Hyphomicrobiales</taxon>
        <taxon>Nitrobacteraceae</taxon>
        <taxon>Bradyrhizobium</taxon>
    </lineage>
</organism>
<accession>A0ABV4F0P5</accession>
<evidence type="ECO:0000313" key="2">
    <source>
        <dbReference type="Proteomes" id="UP001565471"/>
    </source>
</evidence>
<dbReference type="RefSeq" id="WP_075968435.1">
    <property type="nucleotide sequence ID" value="NZ_CP126026.1"/>
</dbReference>
<evidence type="ECO:0000313" key="1">
    <source>
        <dbReference type="EMBL" id="MEY9317007.1"/>
    </source>
</evidence>
<dbReference type="EMBL" id="JBGBZA010000002">
    <property type="protein sequence ID" value="MEY9317007.1"/>
    <property type="molecule type" value="Genomic_DNA"/>
</dbReference>
<keyword evidence="2" id="KW-1185">Reference proteome</keyword>
<name>A0ABV4F0P5_BRAEL</name>
<gene>
    <name evidence="1" type="ORF">ABIF29_003806</name>
</gene>
<dbReference type="Proteomes" id="UP001565471">
    <property type="component" value="Unassembled WGS sequence"/>
</dbReference>
<sequence>MAEVHQDEDKVPLSGTEHASLVARAGRGLGAGEVRFQYSRQDLLKSLADRRGVNLTTLMRSLADAALAAEGFAVAEQQYALVHAGELMLSREGHAITTFRPFPDERGEWLPIENEDTQPFDPAQHWRLKPLPLRVDGERVVRTYPVVAKSQEHA</sequence>